<keyword evidence="2" id="KW-0762">Sugar transport</keyword>
<comment type="cofactor">
    <cofactor evidence="6">
        <name>Mg(2+)</name>
        <dbReference type="ChEBI" id="CHEBI:18420"/>
    </cofactor>
    <text evidence="6">Binds 1 Mg(2+) ion per trimer.</text>
</comment>
<keyword evidence="3" id="KW-0808">Transferase</keyword>
<dbReference type="EMBL" id="ADLN01000123">
    <property type="protein sequence ID" value="EHI57195.1"/>
    <property type="molecule type" value="Genomic_DNA"/>
</dbReference>
<dbReference type="SUPFAM" id="SSF46973">
    <property type="entry name" value="Enzyme IIa from lactose specific PTS, IIa-lac"/>
    <property type="match status" value="1"/>
</dbReference>
<evidence type="ECO:0000256" key="1">
    <source>
        <dbReference type="ARBA" id="ARBA00022448"/>
    </source>
</evidence>
<dbReference type="RefSeq" id="WP_006782820.1">
    <property type="nucleotide sequence ID" value="NZ_CP040506.1"/>
</dbReference>
<evidence type="ECO:0000256" key="5">
    <source>
        <dbReference type="PIRSR" id="PIRSR000699-1"/>
    </source>
</evidence>
<dbReference type="AlphaFoldDB" id="G5IMV4"/>
<dbReference type="PANTHER" id="PTHR34382:SF7">
    <property type="entry name" value="PTS SYSTEM N,N'-DIACETYLCHITOBIOSE-SPECIFIC EIIA COMPONENT"/>
    <property type="match status" value="1"/>
</dbReference>
<evidence type="ECO:0000256" key="3">
    <source>
        <dbReference type="ARBA" id="ARBA00022679"/>
    </source>
</evidence>
<dbReference type="GO" id="GO:0009401">
    <property type="term" value="P:phosphoenolpyruvate-dependent sugar phosphotransferase system"/>
    <property type="evidence" value="ECO:0007669"/>
    <property type="project" value="UniProtKB-KW"/>
</dbReference>
<name>G5IMV4_9FIRM</name>
<feature type="binding site" evidence="6">
    <location>
        <position position="85"/>
    </location>
    <ligand>
        <name>Mg(2+)</name>
        <dbReference type="ChEBI" id="CHEBI:18420"/>
        <note>ligand shared between all trimeric partners</note>
    </ligand>
</feature>
<keyword evidence="4" id="KW-0598">Phosphotransferase system</keyword>
<dbReference type="PATRIC" id="fig|742737.3.peg.4821"/>
<keyword evidence="1" id="KW-0813">Transport</keyword>
<evidence type="ECO:0000256" key="7">
    <source>
        <dbReference type="PROSITE-ProRule" id="PRU00418"/>
    </source>
</evidence>
<evidence type="ECO:0000256" key="6">
    <source>
        <dbReference type="PIRSR" id="PIRSR000699-2"/>
    </source>
</evidence>
<organism evidence="8 9">
    <name type="scientific">Hungatella hathewayi WAL-18680</name>
    <dbReference type="NCBI Taxonomy" id="742737"/>
    <lineage>
        <taxon>Bacteria</taxon>
        <taxon>Bacillati</taxon>
        <taxon>Bacillota</taxon>
        <taxon>Clostridia</taxon>
        <taxon>Lachnospirales</taxon>
        <taxon>Lachnospiraceae</taxon>
        <taxon>Hungatella</taxon>
    </lineage>
</organism>
<feature type="modified residue" description="Phosphohistidine; by HPr" evidence="7">
    <location>
        <position position="82"/>
    </location>
</feature>
<evidence type="ECO:0000313" key="8">
    <source>
        <dbReference type="EMBL" id="EHI57195.1"/>
    </source>
</evidence>
<sequence>MEEQMIDEKTLQAAMSIIMSAGDARVLCKEALNAIADQDFELANEKMKEAGKKITEAHRVQTDAIQGETRGEKQEYTLLFAHAQDTLMTIYSEINLAKQMLKIFESWEKRFQALEQK</sequence>
<accession>G5IMV4</accession>
<evidence type="ECO:0000313" key="9">
    <source>
        <dbReference type="Proteomes" id="UP000005384"/>
    </source>
</evidence>
<dbReference type="GO" id="GO:0046872">
    <property type="term" value="F:metal ion binding"/>
    <property type="evidence" value="ECO:0007669"/>
    <property type="project" value="UniProtKB-KW"/>
</dbReference>
<evidence type="ECO:0000256" key="4">
    <source>
        <dbReference type="ARBA" id="ARBA00022683"/>
    </source>
</evidence>
<dbReference type="Gene3D" id="1.20.58.80">
    <property type="entry name" value="Phosphotransferase system, lactose/cellobiose-type IIA subunit"/>
    <property type="match status" value="1"/>
</dbReference>
<evidence type="ECO:0000256" key="2">
    <source>
        <dbReference type="ARBA" id="ARBA00022597"/>
    </source>
</evidence>
<dbReference type="Proteomes" id="UP000005384">
    <property type="component" value="Unassembled WGS sequence"/>
</dbReference>
<dbReference type="PIRSF" id="PIRSF000699">
    <property type="entry name" value="PTS_IILac_III"/>
    <property type="match status" value="1"/>
</dbReference>
<reference evidence="8 9" key="1">
    <citation type="submission" date="2011-08" db="EMBL/GenBank/DDBJ databases">
        <title>The Genome Sequence of Clostridium hathewayi WAL-18680.</title>
        <authorList>
            <consortium name="The Broad Institute Genome Sequencing Platform"/>
            <person name="Earl A."/>
            <person name="Ward D."/>
            <person name="Feldgarden M."/>
            <person name="Gevers D."/>
            <person name="Finegold S.M."/>
            <person name="Summanen P.H."/>
            <person name="Molitoris D.R."/>
            <person name="Song M."/>
            <person name="Daigneault M."/>
            <person name="Allen-Vercoe E."/>
            <person name="Young S.K."/>
            <person name="Zeng Q."/>
            <person name="Gargeya S."/>
            <person name="Fitzgerald M."/>
            <person name="Haas B."/>
            <person name="Abouelleil A."/>
            <person name="Alvarado L."/>
            <person name="Arachchi H.M."/>
            <person name="Berlin A."/>
            <person name="Brown A."/>
            <person name="Chapman S.B."/>
            <person name="Chen Z."/>
            <person name="Dunbar C."/>
            <person name="Freedman E."/>
            <person name="Gearin G."/>
            <person name="Gellesch M."/>
            <person name="Goldberg J."/>
            <person name="Griggs A."/>
            <person name="Gujja S."/>
            <person name="Heiman D."/>
            <person name="Howarth C."/>
            <person name="Larson L."/>
            <person name="Lui A."/>
            <person name="MacDonald P.J.P."/>
            <person name="Montmayeur A."/>
            <person name="Murphy C."/>
            <person name="Neiman D."/>
            <person name="Pearson M."/>
            <person name="Priest M."/>
            <person name="Roberts A."/>
            <person name="Saif S."/>
            <person name="Shea T."/>
            <person name="Shenoy N."/>
            <person name="Sisk P."/>
            <person name="Stolte C."/>
            <person name="Sykes S."/>
            <person name="Wortman J."/>
            <person name="Nusbaum C."/>
            <person name="Birren B."/>
        </authorList>
    </citation>
    <scope>NUCLEOTIDE SEQUENCE [LARGE SCALE GENOMIC DNA]</scope>
    <source>
        <strain evidence="8 9">WAL-18680</strain>
    </source>
</reference>
<keyword evidence="9" id="KW-1185">Reference proteome</keyword>
<dbReference type="Pfam" id="PF02255">
    <property type="entry name" value="PTS_IIA"/>
    <property type="match status" value="1"/>
</dbReference>
<proteinExistence type="predicted"/>
<dbReference type="HOGENOM" id="CLU_152490_1_1_9"/>
<keyword evidence="6" id="KW-0479">Metal-binding</keyword>
<gene>
    <name evidence="8" type="ORF">HMPREF9473_04832</name>
</gene>
<protein>
    <submittedName>
        <fullName evidence="8">Uncharacterized protein</fullName>
    </submittedName>
</protein>
<dbReference type="PROSITE" id="PS51095">
    <property type="entry name" value="PTS_EIIA_TYPE_3"/>
    <property type="match status" value="1"/>
</dbReference>
<dbReference type="PANTHER" id="PTHR34382">
    <property type="entry name" value="PTS SYSTEM N,N'-DIACETYLCHITOBIOSE-SPECIFIC EIIA COMPONENT"/>
    <property type="match status" value="1"/>
</dbReference>
<dbReference type="GO" id="GO:0016740">
    <property type="term" value="F:transferase activity"/>
    <property type="evidence" value="ECO:0007669"/>
    <property type="project" value="UniProtKB-KW"/>
</dbReference>
<dbReference type="InterPro" id="IPR003188">
    <property type="entry name" value="PTS_IIA_lac/cel"/>
</dbReference>
<feature type="active site" description="Tele-phosphohistidine intermediate" evidence="5">
    <location>
        <position position="82"/>
    </location>
</feature>
<dbReference type="InterPro" id="IPR036542">
    <property type="entry name" value="PTS_IIA_lac/cel_sf"/>
</dbReference>
<comment type="caution">
    <text evidence="8">The sequence shown here is derived from an EMBL/GenBank/DDBJ whole genome shotgun (WGS) entry which is preliminary data.</text>
</comment>
<keyword evidence="6" id="KW-0460">Magnesium</keyword>